<evidence type="ECO:0000256" key="4">
    <source>
        <dbReference type="ARBA" id="ARBA00022741"/>
    </source>
</evidence>
<dbReference type="InterPro" id="IPR018632">
    <property type="entry name" value="AAA-associated_dom_C"/>
</dbReference>
<keyword evidence="8" id="KW-1185">Reference proteome</keyword>
<protein>
    <submittedName>
        <fullName evidence="7">Putative ABC transporter ATP-binding protein</fullName>
    </submittedName>
</protein>
<dbReference type="KEGG" id="rge:RGE_31400"/>
<dbReference type="PATRIC" id="fig|983917.3.peg.3065"/>
<dbReference type="CDD" id="cd03293">
    <property type="entry name" value="ABC_NrtD_SsuB_transporters"/>
    <property type="match status" value="1"/>
</dbReference>
<dbReference type="SUPFAM" id="SSF52540">
    <property type="entry name" value="P-loop containing nucleoside triphosphate hydrolases"/>
    <property type="match status" value="1"/>
</dbReference>
<reference evidence="7 8" key="1">
    <citation type="journal article" date="2012" name="J. Bacteriol.">
        <title>Complete genome sequence of phototrophic betaproteobacterium Rubrivivax gelatinosus IL144.</title>
        <authorList>
            <person name="Nagashima S."/>
            <person name="Kamimura A."/>
            <person name="Shimizu T."/>
            <person name="Nakamura-isaki S."/>
            <person name="Aono E."/>
            <person name="Sakamoto K."/>
            <person name="Ichikawa N."/>
            <person name="Nakazawa H."/>
            <person name="Sekine M."/>
            <person name="Yamazaki S."/>
            <person name="Fujita N."/>
            <person name="Shimada K."/>
            <person name="Hanada S."/>
            <person name="Nagashima K.V.P."/>
        </authorList>
    </citation>
    <scope>NUCLEOTIDE SEQUENCE [LARGE SCALE GENOMIC DNA]</scope>
    <source>
        <strain evidence="8">NBRC 100245 / IL144</strain>
    </source>
</reference>
<dbReference type="Pfam" id="PF09821">
    <property type="entry name" value="AAA_assoc_C"/>
    <property type="match status" value="1"/>
</dbReference>
<dbReference type="AlphaFoldDB" id="I0HTZ2"/>
<comment type="similarity">
    <text evidence="1">Belongs to the ABC transporter superfamily.</text>
</comment>
<evidence type="ECO:0000313" key="8">
    <source>
        <dbReference type="Proteomes" id="UP000007883"/>
    </source>
</evidence>
<keyword evidence="3" id="KW-1003">Cell membrane</keyword>
<evidence type="ECO:0000313" key="7">
    <source>
        <dbReference type="EMBL" id="BAL96479.1"/>
    </source>
</evidence>
<keyword evidence="3" id="KW-0472">Membrane</keyword>
<dbReference type="GO" id="GO:0016887">
    <property type="term" value="F:ATP hydrolysis activity"/>
    <property type="evidence" value="ECO:0007669"/>
    <property type="project" value="InterPro"/>
</dbReference>
<accession>I0HTZ2</accession>
<dbReference type="Pfam" id="PF00005">
    <property type="entry name" value="ABC_tran"/>
    <property type="match status" value="1"/>
</dbReference>
<evidence type="ECO:0000256" key="3">
    <source>
        <dbReference type="ARBA" id="ARBA00022475"/>
    </source>
</evidence>
<proteinExistence type="inferred from homology"/>
<dbReference type="PROSITE" id="PS00211">
    <property type="entry name" value="ABC_TRANSPORTER_1"/>
    <property type="match status" value="1"/>
</dbReference>
<dbReference type="InterPro" id="IPR017871">
    <property type="entry name" value="ABC_transporter-like_CS"/>
</dbReference>
<name>I0HTZ2_RUBGI</name>
<dbReference type="InterPro" id="IPR027417">
    <property type="entry name" value="P-loop_NTPase"/>
</dbReference>
<dbReference type="Proteomes" id="UP000007883">
    <property type="component" value="Chromosome"/>
</dbReference>
<feature type="domain" description="ABC transporter" evidence="6">
    <location>
        <begin position="13"/>
        <end position="248"/>
    </location>
</feature>
<gene>
    <name evidence="7" type="ordered locus">RGE_31400</name>
</gene>
<dbReference type="PANTHER" id="PTHR42788">
    <property type="entry name" value="TAURINE IMPORT ATP-BINDING PROTEIN-RELATED"/>
    <property type="match status" value="1"/>
</dbReference>
<dbReference type="GO" id="GO:0005524">
    <property type="term" value="F:ATP binding"/>
    <property type="evidence" value="ECO:0007669"/>
    <property type="project" value="UniProtKB-KW"/>
</dbReference>
<dbReference type="RefSeq" id="WP_014429340.1">
    <property type="nucleotide sequence ID" value="NC_017075.1"/>
</dbReference>
<evidence type="ECO:0000256" key="1">
    <source>
        <dbReference type="ARBA" id="ARBA00005417"/>
    </source>
</evidence>
<dbReference type="EMBL" id="AP012320">
    <property type="protein sequence ID" value="BAL96479.1"/>
    <property type="molecule type" value="Genomic_DNA"/>
</dbReference>
<dbReference type="SMART" id="SM00382">
    <property type="entry name" value="AAA"/>
    <property type="match status" value="1"/>
</dbReference>
<keyword evidence="5 7" id="KW-0067">ATP-binding</keyword>
<dbReference type="PANTHER" id="PTHR42788:SF13">
    <property type="entry name" value="ALIPHATIC SULFONATES IMPORT ATP-BINDING PROTEIN SSUB"/>
    <property type="match status" value="1"/>
</dbReference>
<keyword evidence="4" id="KW-0547">Nucleotide-binding</keyword>
<evidence type="ECO:0000256" key="2">
    <source>
        <dbReference type="ARBA" id="ARBA00022448"/>
    </source>
</evidence>
<dbReference type="HOGENOM" id="CLU_027829_2_3_4"/>
<organism evidence="7 8">
    <name type="scientific">Rubrivivax gelatinosus (strain NBRC 100245 / IL144)</name>
    <dbReference type="NCBI Taxonomy" id="983917"/>
    <lineage>
        <taxon>Bacteria</taxon>
        <taxon>Pseudomonadati</taxon>
        <taxon>Pseudomonadota</taxon>
        <taxon>Betaproteobacteria</taxon>
        <taxon>Burkholderiales</taxon>
        <taxon>Sphaerotilaceae</taxon>
        <taxon>Rubrivivax</taxon>
    </lineage>
</organism>
<dbReference type="Gene3D" id="3.40.50.300">
    <property type="entry name" value="P-loop containing nucleotide triphosphate hydrolases"/>
    <property type="match status" value="1"/>
</dbReference>
<sequence length="447" mass="48802">MDLRLPETATPLAQLCAVSKSYKTAGGHELKVLDDIDLAVGRGEFVALLGQSGSGKSTILRCLVGLVEPSTGRVLAGGRPLAGVNRDASVVFQTFALYPWLTVAQNVAVGLMSRPMALAERDAAIDRAIELIGLGNHHAAYPRELSGGMRQRVGIARALVSQPRLLCLDEAFSALDVLTAENLRQELLALWRTPGGGPDSVFMVTHNIEEAVEMATRIVVVFPRPGRIGLVLENKLPYPRDARDPEFQRLVQLIHDAITRTALPDLPPETATAGQPISRARPRMEAIPLVAVGQILGLLSILNDAPELSNIYDISDEIGREFGDTIAIVKAAEILELIETPKDQVRFTELGRRFVAASGEERRRIFAAQVFKLRIFHVLLALLREHEAVDADQVIHEIATALPYENPERSFETMVAWGRYAGLMDFNAKTRKLFVPGAEDLPAEIAG</sequence>
<keyword evidence="2" id="KW-0813">Transport</keyword>
<dbReference type="eggNOG" id="COG1116">
    <property type="taxonomic scope" value="Bacteria"/>
</dbReference>
<dbReference type="PROSITE" id="PS50893">
    <property type="entry name" value="ABC_TRANSPORTER_2"/>
    <property type="match status" value="1"/>
</dbReference>
<dbReference type="InterPro" id="IPR003439">
    <property type="entry name" value="ABC_transporter-like_ATP-bd"/>
</dbReference>
<dbReference type="InterPro" id="IPR050166">
    <property type="entry name" value="ABC_transporter_ATP-bind"/>
</dbReference>
<dbReference type="STRING" id="983917.RGE_31400"/>
<evidence type="ECO:0000256" key="5">
    <source>
        <dbReference type="ARBA" id="ARBA00022840"/>
    </source>
</evidence>
<evidence type="ECO:0000259" key="6">
    <source>
        <dbReference type="PROSITE" id="PS50893"/>
    </source>
</evidence>
<dbReference type="InterPro" id="IPR003593">
    <property type="entry name" value="AAA+_ATPase"/>
</dbReference>
<dbReference type="eggNOG" id="COG4754">
    <property type="taxonomic scope" value="Bacteria"/>
</dbReference>